<evidence type="ECO:0000313" key="1">
    <source>
        <dbReference type="EMBL" id="MBC8532507.1"/>
    </source>
</evidence>
<dbReference type="SUPFAM" id="SSF88946">
    <property type="entry name" value="Sigma2 domain of RNA polymerase sigma factors"/>
    <property type="match status" value="1"/>
</dbReference>
<organism evidence="1 2">
    <name type="scientific">Yeguia hominis</name>
    <dbReference type="NCBI Taxonomy" id="2763662"/>
    <lineage>
        <taxon>Bacteria</taxon>
        <taxon>Bacillati</taxon>
        <taxon>Bacillota</taxon>
        <taxon>Clostridia</taxon>
        <taxon>Eubacteriales</taxon>
        <taxon>Yeguiaceae</taxon>
        <taxon>Yeguia</taxon>
    </lineage>
</organism>
<dbReference type="GO" id="GO:0006352">
    <property type="term" value="P:DNA-templated transcription initiation"/>
    <property type="evidence" value="ECO:0007669"/>
    <property type="project" value="InterPro"/>
</dbReference>
<dbReference type="GO" id="GO:0003700">
    <property type="term" value="F:DNA-binding transcription factor activity"/>
    <property type="evidence" value="ECO:0007669"/>
    <property type="project" value="InterPro"/>
</dbReference>
<dbReference type="Gene3D" id="1.10.1740.10">
    <property type="match status" value="1"/>
</dbReference>
<comment type="caution">
    <text evidence="1">The sequence shown here is derived from an EMBL/GenBank/DDBJ whole genome shotgun (WGS) entry which is preliminary data.</text>
</comment>
<sequence length="158" mass="17639">MEWLSALHRTQCGETACFEALYAAKAPYVYLRALDQTGSRTLAADVTKDVFRQLKSLLPRLHNRLLPEERFHGLLRDLTDFSCATRLDLKQVAAALKTAEAVAPVSIPAIETELQKKAVFPAPPKARCVHPDVPARSRKFWIRLAAGILPELLLLLIL</sequence>
<dbReference type="EMBL" id="JACRSN010000001">
    <property type="protein sequence ID" value="MBC8532507.1"/>
    <property type="molecule type" value="Genomic_DNA"/>
</dbReference>
<dbReference type="AlphaFoldDB" id="A0A926D6U8"/>
<evidence type="ECO:0000313" key="2">
    <source>
        <dbReference type="Proteomes" id="UP000651482"/>
    </source>
</evidence>
<dbReference type="InterPro" id="IPR013325">
    <property type="entry name" value="RNA_pol_sigma_r2"/>
</dbReference>
<dbReference type="RefSeq" id="WP_249317708.1">
    <property type="nucleotide sequence ID" value="NZ_JACRSN010000001.1"/>
</dbReference>
<gene>
    <name evidence="1" type="ORF">IAG03_00530</name>
</gene>
<proteinExistence type="predicted"/>
<protein>
    <submittedName>
        <fullName evidence="1">Uncharacterized protein</fullName>
    </submittedName>
</protein>
<name>A0A926D6U8_9FIRM</name>
<dbReference type="Proteomes" id="UP000651482">
    <property type="component" value="Unassembled WGS sequence"/>
</dbReference>
<reference evidence="1" key="1">
    <citation type="submission" date="2020-08" db="EMBL/GenBank/DDBJ databases">
        <title>Genome public.</title>
        <authorList>
            <person name="Liu C."/>
            <person name="Sun Q."/>
        </authorList>
    </citation>
    <scope>NUCLEOTIDE SEQUENCE</scope>
    <source>
        <strain evidence="1">NSJ-40</strain>
    </source>
</reference>
<keyword evidence="2" id="KW-1185">Reference proteome</keyword>
<accession>A0A926D6U8</accession>